<name>A0A7D4BIW7_9BACL</name>
<evidence type="ECO:0000313" key="3">
    <source>
        <dbReference type="EMBL" id="QKG83950.1"/>
    </source>
</evidence>
<dbReference type="PANTHER" id="PTHR46558:SF9">
    <property type="entry name" value="TRANSCRIPTIONAL REGULATOR, PBSX FAMILY"/>
    <property type="match status" value="1"/>
</dbReference>
<sequence>MVTHLIGELRKKQGITQDQLARDLQVTRQTIIAMEENRYNPSLELTLKIAGYFKKPVEEIFHLIEEDE</sequence>
<proteinExistence type="predicted"/>
<dbReference type="Gene3D" id="1.10.260.40">
    <property type="entry name" value="lambda repressor-like DNA-binding domains"/>
    <property type="match status" value="1"/>
</dbReference>
<dbReference type="PROSITE" id="PS50943">
    <property type="entry name" value="HTH_CROC1"/>
    <property type="match status" value="1"/>
</dbReference>
<dbReference type="EMBL" id="CP048104">
    <property type="protein sequence ID" value="QKG83950.1"/>
    <property type="molecule type" value="Genomic_DNA"/>
</dbReference>
<organism evidence="3 4">
    <name type="scientific">Kroppenstedtia pulmonis</name>
    <dbReference type="NCBI Taxonomy" id="1380685"/>
    <lineage>
        <taxon>Bacteria</taxon>
        <taxon>Bacillati</taxon>
        <taxon>Bacillota</taxon>
        <taxon>Bacilli</taxon>
        <taxon>Bacillales</taxon>
        <taxon>Thermoactinomycetaceae</taxon>
        <taxon>Kroppenstedtia</taxon>
    </lineage>
</organism>
<accession>A0A7D4BIW7</accession>
<evidence type="ECO:0000313" key="4">
    <source>
        <dbReference type="Proteomes" id="UP000503088"/>
    </source>
</evidence>
<dbReference type="InterPro" id="IPR010982">
    <property type="entry name" value="Lambda_DNA-bd_dom_sf"/>
</dbReference>
<dbReference type="GO" id="GO:0003677">
    <property type="term" value="F:DNA binding"/>
    <property type="evidence" value="ECO:0007669"/>
    <property type="project" value="UniProtKB-KW"/>
</dbReference>
<feature type="domain" description="HTH cro/C1-type" evidence="2">
    <location>
        <begin position="6"/>
        <end position="60"/>
    </location>
</feature>
<dbReference type="Proteomes" id="UP000503088">
    <property type="component" value="Chromosome"/>
</dbReference>
<dbReference type="Pfam" id="PF01381">
    <property type="entry name" value="HTH_3"/>
    <property type="match status" value="1"/>
</dbReference>
<keyword evidence="1" id="KW-0238">DNA-binding</keyword>
<evidence type="ECO:0000259" key="2">
    <source>
        <dbReference type="PROSITE" id="PS50943"/>
    </source>
</evidence>
<protein>
    <submittedName>
        <fullName evidence="3">Helix-turn-helix transcriptional regulator</fullName>
    </submittedName>
</protein>
<reference evidence="3 4" key="1">
    <citation type="submission" date="2020-01" db="EMBL/GenBank/DDBJ databases">
        <authorList>
            <person name="Gulvik C.A."/>
            <person name="Batra D.G."/>
        </authorList>
    </citation>
    <scope>NUCLEOTIDE SEQUENCE [LARGE SCALE GENOMIC DNA]</scope>
    <source>
        <strain evidence="3 4">W9323</strain>
    </source>
</reference>
<dbReference type="RefSeq" id="WP_173221174.1">
    <property type="nucleotide sequence ID" value="NZ_CP048104.1"/>
</dbReference>
<dbReference type="AlphaFoldDB" id="A0A7D4BIW7"/>
<dbReference type="SMART" id="SM00530">
    <property type="entry name" value="HTH_XRE"/>
    <property type="match status" value="1"/>
</dbReference>
<keyword evidence="4" id="KW-1185">Reference proteome</keyword>
<dbReference type="CDD" id="cd00093">
    <property type="entry name" value="HTH_XRE"/>
    <property type="match status" value="1"/>
</dbReference>
<dbReference type="KEGG" id="kpul:GXN76_05305"/>
<dbReference type="SUPFAM" id="SSF47413">
    <property type="entry name" value="lambda repressor-like DNA-binding domains"/>
    <property type="match status" value="1"/>
</dbReference>
<dbReference type="InterPro" id="IPR001387">
    <property type="entry name" value="Cro/C1-type_HTH"/>
</dbReference>
<gene>
    <name evidence="3" type="ORF">GXN76_05305</name>
</gene>
<evidence type="ECO:0000256" key="1">
    <source>
        <dbReference type="ARBA" id="ARBA00023125"/>
    </source>
</evidence>
<dbReference type="PANTHER" id="PTHR46558">
    <property type="entry name" value="TRACRIPTIONAL REGULATORY PROTEIN-RELATED-RELATED"/>
    <property type="match status" value="1"/>
</dbReference>